<proteinExistence type="inferred from homology"/>
<evidence type="ECO:0000313" key="3">
    <source>
        <dbReference type="EMBL" id="SFV28581.1"/>
    </source>
</evidence>
<dbReference type="InterPro" id="IPR036291">
    <property type="entry name" value="NAD(P)-bd_dom_sf"/>
</dbReference>
<dbReference type="InterPro" id="IPR002347">
    <property type="entry name" value="SDR_fam"/>
</dbReference>
<dbReference type="Proteomes" id="UP000199537">
    <property type="component" value="Unassembled WGS sequence"/>
</dbReference>
<keyword evidence="2" id="KW-0560">Oxidoreductase</keyword>
<dbReference type="OrthoDB" id="9810908at2"/>
<dbReference type="Pfam" id="PF13561">
    <property type="entry name" value="adh_short_C2"/>
    <property type="match status" value="1"/>
</dbReference>
<dbReference type="PANTHER" id="PTHR24321:SF8">
    <property type="entry name" value="ESTRADIOL 17-BETA-DEHYDROGENASE 8-RELATED"/>
    <property type="match status" value="1"/>
</dbReference>
<name>A0A1I7N1P4_9BACT</name>
<dbReference type="EMBL" id="FPCJ01000001">
    <property type="protein sequence ID" value="SFV28581.1"/>
    <property type="molecule type" value="Genomic_DNA"/>
</dbReference>
<gene>
    <name evidence="3" type="ORF">SAMN05660895_0364</name>
</gene>
<dbReference type="CDD" id="cd05233">
    <property type="entry name" value="SDR_c"/>
    <property type="match status" value="1"/>
</dbReference>
<reference evidence="4" key="1">
    <citation type="submission" date="2016-10" db="EMBL/GenBank/DDBJ databases">
        <authorList>
            <person name="Varghese N."/>
            <person name="Submissions S."/>
        </authorList>
    </citation>
    <scope>NUCLEOTIDE SEQUENCE [LARGE SCALE GENOMIC DNA]</scope>
    <source>
        <strain evidence="4">DSM 14807</strain>
    </source>
</reference>
<evidence type="ECO:0000256" key="2">
    <source>
        <dbReference type="ARBA" id="ARBA00023002"/>
    </source>
</evidence>
<dbReference type="STRING" id="1393122.SAMN05660895_0364"/>
<dbReference type="AlphaFoldDB" id="A0A1I7N1P4"/>
<evidence type="ECO:0000313" key="4">
    <source>
        <dbReference type="Proteomes" id="UP000199537"/>
    </source>
</evidence>
<protein>
    <submittedName>
        <fullName evidence="3">NAD(P)-dependent dehydrogenase, short-chain alcohol dehydrogenase family</fullName>
    </submittedName>
</protein>
<dbReference type="PANTHER" id="PTHR24321">
    <property type="entry name" value="DEHYDROGENASES, SHORT CHAIN"/>
    <property type="match status" value="1"/>
</dbReference>
<sequence>MASLLITGASGGLGPAVVARLLRDGWSLSVAVHNAHSVEKLQSQFSGSALQIHQVDITRRDQVRRWVQSSHEIYGLVHLAGGFRGASQLSDAQEADFEFLFGLHARATYYLLAEVLPILKQKGEGAIVTISARTAIRPGKEAALYAASKAAELTLTLAAAEEGRPFQVRANCIVPAVIRTPANMQGASEKEIAKWTDPQDIAELIAFLVSDRAKSITGTIFPMYGGLSA</sequence>
<dbReference type="PRINTS" id="PR00081">
    <property type="entry name" value="GDHRDH"/>
</dbReference>
<comment type="similarity">
    <text evidence="1">Belongs to the short-chain dehydrogenases/reductases (SDR) family.</text>
</comment>
<evidence type="ECO:0000256" key="1">
    <source>
        <dbReference type="ARBA" id="ARBA00006484"/>
    </source>
</evidence>
<organism evidence="3 4">
    <name type="scientific">Thermoflavifilum thermophilum</name>
    <dbReference type="NCBI Taxonomy" id="1393122"/>
    <lineage>
        <taxon>Bacteria</taxon>
        <taxon>Pseudomonadati</taxon>
        <taxon>Bacteroidota</taxon>
        <taxon>Chitinophagia</taxon>
        <taxon>Chitinophagales</taxon>
        <taxon>Chitinophagaceae</taxon>
        <taxon>Thermoflavifilum</taxon>
    </lineage>
</organism>
<dbReference type="GO" id="GO:0016491">
    <property type="term" value="F:oxidoreductase activity"/>
    <property type="evidence" value="ECO:0007669"/>
    <property type="project" value="UniProtKB-KW"/>
</dbReference>
<dbReference type="Gene3D" id="3.40.50.720">
    <property type="entry name" value="NAD(P)-binding Rossmann-like Domain"/>
    <property type="match status" value="1"/>
</dbReference>
<dbReference type="RefSeq" id="WP_092456896.1">
    <property type="nucleotide sequence ID" value="NZ_FPCJ01000001.1"/>
</dbReference>
<dbReference type="SUPFAM" id="SSF51735">
    <property type="entry name" value="NAD(P)-binding Rossmann-fold domains"/>
    <property type="match status" value="1"/>
</dbReference>
<keyword evidence="4" id="KW-1185">Reference proteome</keyword>
<accession>A0A1I7N1P4</accession>